<reference evidence="1 2" key="1">
    <citation type="submission" date="2021-02" db="EMBL/GenBank/DDBJ databases">
        <title>Variation within the Batrachochytrium salamandrivorans European outbreak.</title>
        <authorList>
            <person name="Kelly M."/>
            <person name="Pasmans F."/>
            <person name="Shea T.P."/>
            <person name="Munoz J.F."/>
            <person name="Carranza S."/>
            <person name="Cuomo C.A."/>
            <person name="Martel A."/>
        </authorList>
    </citation>
    <scope>NUCLEOTIDE SEQUENCE [LARGE SCALE GENOMIC DNA]</scope>
    <source>
        <strain evidence="1 2">AMFP18/2</strain>
    </source>
</reference>
<accession>A0ABQ8F0E2</accession>
<protein>
    <submittedName>
        <fullName evidence="1">Uncharacterized protein</fullName>
    </submittedName>
</protein>
<organism evidence="1 2">
    <name type="scientific">Batrachochytrium salamandrivorans</name>
    <dbReference type="NCBI Taxonomy" id="1357716"/>
    <lineage>
        <taxon>Eukaryota</taxon>
        <taxon>Fungi</taxon>
        <taxon>Fungi incertae sedis</taxon>
        <taxon>Chytridiomycota</taxon>
        <taxon>Chytridiomycota incertae sedis</taxon>
        <taxon>Chytridiomycetes</taxon>
        <taxon>Rhizophydiales</taxon>
        <taxon>Rhizophydiales incertae sedis</taxon>
        <taxon>Batrachochytrium</taxon>
    </lineage>
</organism>
<evidence type="ECO:0000313" key="1">
    <source>
        <dbReference type="EMBL" id="KAH6589824.1"/>
    </source>
</evidence>
<name>A0ABQ8F0E2_9FUNG</name>
<gene>
    <name evidence="1" type="ORF">BASA50_009794</name>
</gene>
<comment type="caution">
    <text evidence="1">The sequence shown here is derived from an EMBL/GenBank/DDBJ whole genome shotgun (WGS) entry which is preliminary data.</text>
</comment>
<proteinExistence type="predicted"/>
<dbReference type="Proteomes" id="UP001648503">
    <property type="component" value="Unassembled WGS sequence"/>
</dbReference>
<dbReference type="EMBL" id="JAFCIX010000439">
    <property type="protein sequence ID" value="KAH6589824.1"/>
    <property type="molecule type" value="Genomic_DNA"/>
</dbReference>
<evidence type="ECO:0000313" key="2">
    <source>
        <dbReference type="Proteomes" id="UP001648503"/>
    </source>
</evidence>
<sequence>MLWSMPSMVGTAQAPGILNKSSSMVNQVINDPSSITNQLPDRGSSLFNQIINSGSSLLNQVLNRGSSLFNQVSESWQQGGGSAFQSYQQQSSYTPALSSSDQCGKIADDNGIIPFRTWGRMTEPMKIAWGQQGCDQQMCQYWTKKYGIRPFETGGSIPSSLNSAWEHKQMECNYRVGPYSIAQCKYAADRFNAGPLGIWGTMPDYARTFWTQGNCDVKMCGIWKDKYGVIKGQTYGSMPDGFKRMWDDPRLSCTDKI</sequence>
<keyword evidence="2" id="KW-1185">Reference proteome</keyword>